<accession>A0A329QLH5</accession>
<dbReference type="SUPFAM" id="SSF53474">
    <property type="entry name" value="alpha/beta-Hydrolases"/>
    <property type="match status" value="1"/>
</dbReference>
<keyword evidence="1 3" id="KW-0378">Hydrolase</keyword>
<sequence>MTLDPAVKTLLDGMAGSESAPPGPISAPQMRAAFAAGIRLPDPLEPVGSVRDLHVPGPGGAIPVRLYTPDTPGPWPAYIWLHGGGWTIGSANENEVASRAVCNAAGVAVVAAEYRLAPEHPFPAAPHDCYAVLEWVAAHGGELGVDGTRVAIGGESAGGNLATVVAMMSRDRGGPPIRAQVPVCPVYGHPDDGFASYVECATGYGMTAGAMRFFFDQYVTDPAQLADPYLLPLRATHLRGLPPALIMTAQYDVLRDEGEEFARRLADAGVDVELARYDGQIHGFYGLHTELPAAARSHAHAAGFLRRTLAG</sequence>
<dbReference type="Pfam" id="PF07859">
    <property type="entry name" value="Abhydrolase_3"/>
    <property type="match status" value="1"/>
</dbReference>
<evidence type="ECO:0000313" key="3">
    <source>
        <dbReference type="EMBL" id="RAW12569.1"/>
    </source>
</evidence>
<dbReference type="Proteomes" id="UP000250462">
    <property type="component" value="Unassembled WGS sequence"/>
</dbReference>
<evidence type="ECO:0000313" key="4">
    <source>
        <dbReference type="Proteomes" id="UP000250462"/>
    </source>
</evidence>
<reference evidence="3 4" key="1">
    <citation type="submission" date="2018-06" db="EMBL/GenBank/DDBJ databases">
        <title>Phytoactinopolyspora halophila sp. nov., a novel halophilic actinomycete isolated from a saline soil in China.</title>
        <authorList>
            <person name="Tang S.-K."/>
        </authorList>
    </citation>
    <scope>NUCLEOTIDE SEQUENCE [LARGE SCALE GENOMIC DNA]</scope>
    <source>
        <strain evidence="3 4">YIM 96934</strain>
    </source>
</reference>
<dbReference type="PANTHER" id="PTHR48081:SF8">
    <property type="entry name" value="ALPHA_BETA HYDROLASE FOLD-3 DOMAIN-CONTAINING PROTEIN-RELATED"/>
    <property type="match status" value="1"/>
</dbReference>
<proteinExistence type="predicted"/>
<dbReference type="EMBL" id="QMIG01000015">
    <property type="protein sequence ID" value="RAW12569.1"/>
    <property type="molecule type" value="Genomic_DNA"/>
</dbReference>
<dbReference type="PANTHER" id="PTHR48081">
    <property type="entry name" value="AB HYDROLASE SUPERFAMILY PROTEIN C4A8.06C"/>
    <property type="match status" value="1"/>
</dbReference>
<dbReference type="Gene3D" id="3.40.50.1820">
    <property type="entry name" value="alpha/beta hydrolase"/>
    <property type="match status" value="1"/>
</dbReference>
<dbReference type="InterPro" id="IPR050300">
    <property type="entry name" value="GDXG_lipolytic_enzyme"/>
</dbReference>
<name>A0A329QLH5_9ACTN</name>
<evidence type="ECO:0000259" key="2">
    <source>
        <dbReference type="Pfam" id="PF07859"/>
    </source>
</evidence>
<evidence type="ECO:0000256" key="1">
    <source>
        <dbReference type="ARBA" id="ARBA00022801"/>
    </source>
</evidence>
<dbReference type="OrthoDB" id="3181909at2"/>
<dbReference type="GO" id="GO:0016787">
    <property type="term" value="F:hydrolase activity"/>
    <property type="evidence" value="ECO:0007669"/>
    <property type="project" value="UniProtKB-KW"/>
</dbReference>
<feature type="domain" description="Alpha/beta hydrolase fold-3" evidence="2">
    <location>
        <begin position="79"/>
        <end position="285"/>
    </location>
</feature>
<keyword evidence="4" id="KW-1185">Reference proteome</keyword>
<dbReference type="AlphaFoldDB" id="A0A329QLH5"/>
<gene>
    <name evidence="3" type="ORF">DPM12_14385</name>
</gene>
<organism evidence="3 4">
    <name type="scientific">Phytoactinopolyspora halophila</name>
    <dbReference type="NCBI Taxonomy" id="1981511"/>
    <lineage>
        <taxon>Bacteria</taxon>
        <taxon>Bacillati</taxon>
        <taxon>Actinomycetota</taxon>
        <taxon>Actinomycetes</taxon>
        <taxon>Jiangellales</taxon>
        <taxon>Jiangellaceae</taxon>
        <taxon>Phytoactinopolyspora</taxon>
    </lineage>
</organism>
<comment type="caution">
    <text evidence="3">The sequence shown here is derived from an EMBL/GenBank/DDBJ whole genome shotgun (WGS) entry which is preliminary data.</text>
</comment>
<protein>
    <submittedName>
        <fullName evidence="3">Alpha/beta hydrolase</fullName>
    </submittedName>
</protein>
<dbReference type="InterPro" id="IPR013094">
    <property type="entry name" value="AB_hydrolase_3"/>
</dbReference>
<dbReference type="RefSeq" id="WP_112259025.1">
    <property type="nucleotide sequence ID" value="NZ_QMIG01000015.1"/>
</dbReference>
<dbReference type="InterPro" id="IPR029058">
    <property type="entry name" value="AB_hydrolase_fold"/>
</dbReference>